<feature type="domain" description="Glycosyl hydrolase family 38 C-terminal" evidence="1">
    <location>
        <begin position="28"/>
        <end position="84"/>
    </location>
</feature>
<name>A0ABY6K0G6_9ARAC</name>
<dbReference type="PANTHER" id="PTHR46017:SF1">
    <property type="entry name" value="ALPHA-MANNOSIDASE 2C1"/>
    <property type="match status" value="1"/>
</dbReference>
<evidence type="ECO:0000313" key="3">
    <source>
        <dbReference type="Proteomes" id="UP001235939"/>
    </source>
</evidence>
<dbReference type="InterPro" id="IPR011682">
    <property type="entry name" value="Glyco_hydro_38_C"/>
</dbReference>
<evidence type="ECO:0000259" key="1">
    <source>
        <dbReference type="Pfam" id="PF07748"/>
    </source>
</evidence>
<dbReference type="Gene3D" id="2.70.98.30">
    <property type="entry name" value="Golgi alpha-mannosidase II, domain 4"/>
    <property type="match status" value="1"/>
</dbReference>
<dbReference type="Proteomes" id="UP001235939">
    <property type="component" value="Chromosome 01"/>
</dbReference>
<evidence type="ECO:0000313" key="2">
    <source>
        <dbReference type="EMBL" id="UYV61898.1"/>
    </source>
</evidence>
<dbReference type="Pfam" id="PF07748">
    <property type="entry name" value="Glyco_hydro_38C"/>
    <property type="match status" value="1"/>
</dbReference>
<protein>
    <submittedName>
        <fullName evidence="2">MAN2C1</fullName>
    </submittedName>
</protein>
<reference evidence="2 3" key="1">
    <citation type="submission" date="2022-01" db="EMBL/GenBank/DDBJ databases">
        <title>A chromosomal length assembly of Cordylochernes scorpioides.</title>
        <authorList>
            <person name="Zeh D."/>
            <person name="Zeh J."/>
        </authorList>
    </citation>
    <scope>NUCLEOTIDE SEQUENCE [LARGE SCALE GENOMIC DNA]</scope>
    <source>
        <strain evidence="2">IN4F17</strain>
        <tissue evidence="2">Whole Body</tissue>
    </source>
</reference>
<sequence length="119" mass="13095">MVGKVICYAVFICEGISRIILEGAETPEVCGSDPLRVSLKFRAKLGSHSRISQKIVIDAVHPYVLFDTRITWGETHKFLKVEFQSTCWPLTPPMISSSATSSGPPTSTLPGTLQDLRFV</sequence>
<gene>
    <name evidence="2" type="ORF">LAZ67_1007007</name>
</gene>
<organism evidence="2 3">
    <name type="scientific">Cordylochernes scorpioides</name>
    <dbReference type="NCBI Taxonomy" id="51811"/>
    <lineage>
        <taxon>Eukaryota</taxon>
        <taxon>Metazoa</taxon>
        <taxon>Ecdysozoa</taxon>
        <taxon>Arthropoda</taxon>
        <taxon>Chelicerata</taxon>
        <taxon>Arachnida</taxon>
        <taxon>Pseudoscorpiones</taxon>
        <taxon>Cheliferoidea</taxon>
        <taxon>Chernetidae</taxon>
        <taxon>Cordylochernes</taxon>
    </lineage>
</organism>
<accession>A0ABY6K0G6</accession>
<proteinExistence type="predicted"/>
<keyword evidence="3" id="KW-1185">Reference proteome</keyword>
<dbReference type="EMBL" id="CP092863">
    <property type="protein sequence ID" value="UYV61898.1"/>
    <property type="molecule type" value="Genomic_DNA"/>
</dbReference>
<dbReference type="PANTHER" id="PTHR46017">
    <property type="entry name" value="ALPHA-MANNOSIDASE 2C1"/>
    <property type="match status" value="1"/>
</dbReference>